<reference evidence="2 3" key="1">
    <citation type="submission" date="2016-10" db="EMBL/GenBank/DDBJ databases">
        <authorList>
            <person name="de Groot N.N."/>
        </authorList>
    </citation>
    <scope>NUCLEOTIDE SEQUENCE [LARGE SCALE GENOMIC DNA]</scope>
    <source>
        <strain evidence="2 3">DSM 21019</strain>
    </source>
</reference>
<dbReference type="STRING" id="400055.SAMN04490243_1220"/>
<dbReference type="RefSeq" id="WP_245759756.1">
    <property type="nucleotide sequence ID" value="NZ_FOYQ01000001.1"/>
</dbReference>
<dbReference type="InterPro" id="IPR003772">
    <property type="entry name" value="YceD"/>
</dbReference>
<gene>
    <name evidence="2" type="ORF">SAMN04490243_1220</name>
</gene>
<proteinExistence type="predicted"/>
<dbReference type="EMBL" id="FOYQ01000001">
    <property type="protein sequence ID" value="SFR37040.1"/>
    <property type="molecule type" value="Genomic_DNA"/>
</dbReference>
<dbReference type="Proteomes" id="UP000199534">
    <property type="component" value="Unassembled WGS sequence"/>
</dbReference>
<sequence>MSMEERKRLKEFEIPFSGLKQGKHQFEYQIDQEFFDDFDYEEFNHCEVNVVADLHKMSTMMELELQASGTVNLACDSSGEPFDQPISGKLDLVIKFGDTYSDEDDEILVLPHGEHQFNIAQYVYEMIVLAVPSKRIHPGVLDGTLKSEALDKLKELEPRQDKQSTDETDPRWDALRNLLTDKK</sequence>
<evidence type="ECO:0000256" key="1">
    <source>
        <dbReference type="SAM" id="MobiDB-lite"/>
    </source>
</evidence>
<accession>A0A1I6G4J5</accession>
<organism evidence="2 3">
    <name type="scientific">Robiginitalea myxolifaciens</name>
    <dbReference type="NCBI Taxonomy" id="400055"/>
    <lineage>
        <taxon>Bacteria</taxon>
        <taxon>Pseudomonadati</taxon>
        <taxon>Bacteroidota</taxon>
        <taxon>Flavobacteriia</taxon>
        <taxon>Flavobacteriales</taxon>
        <taxon>Flavobacteriaceae</taxon>
        <taxon>Robiginitalea</taxon>
    </lineage>
</organism>
<evidence type="ECO:0000313" key="3">
    <source>
        <dbReference type="Proteomes" id="UP000199534"/>
    </source>
</evidence>
<evidence type="ECO:0000313" key="2">
    <source>
        <dbReference type="EMBL" id="SFR37040.1"/>
    </source>
</evidence>
<feature type="region of interest" description="Disordered" evidence="1">
    <location>
        <begin position="154"/>
        <end position="173"/>
    </location>
</feature>
<dbReference type="AlphaFoldDB" id="A0A1I6G4J5"/>
<keyword evidence="3" id="KW-1185">Reference proteome</keyword>
<dbReference type="Pfam" id="PF02620">
    <property type="entry name" value="YceD"/>
    <property type="match status" value="1"/>
</dbReference>
<name>A0A1I6G4J5_9FLAO</name>
<protein>
    <submittedName>
        <fullName evidence="2">Uncharacterized ACR, COG1399</fullName>
    </submittedName>
</protein>